<dbReference type="AlphaFoldDB" id="A0A1E4TH05"/>
<dbReference type="OrthoDB" id="2735536at2759"/>
<reference evidence="2" key="1">
    <citation type="submission" date="2016-02" db="EMBL/GenBank/DDBJ databases">
        <title>Comparative genomics of biotechnologically important yeasts.</title>
        <authorList>
            <consortium name="DOE Joint Genome Institute"/>
            <person name="Riley R."/>
            <person name="Haridas S."/>
            <person name="Wolfe K.H."/>
            <person name="Lopes M.R."/>
            <person name="Hittinger C.T."/>
            <person name="Goker M."/>
            <person name="Salamov A."/>
            <person name="Wisecaver J."/>
            <person name="Long T.M."/>
            <person name="Aerts A.L."/>
            <person name="Barry K."/>
            <person name="Choi C."/>
            <person name="Clum A."/>
            <person name="Coughlan A.Y."/>
            <person name="Deshpande S."/>
            <person name="Douglass A.P."/>
            <person name="Hanson S.J."/>
            <person name="Klenk H.-P."/>
            <person name="Labutti K."/>
            <person name="Lapidus A."/>
            <person name="Lindquist E."/>
            <person name="Lipzen A."/>
            <person name="Meier-Kolthoff J.P."/>
            <person name="Ohm R.A."/>
            <person name="Otillar R.P."/>
            <person name="Pangilinan J."/>
            <person name="Peng Y."/>
            <person name="Rokas A."/>
            <person name="Rosa C.A."/>
            <person name="Scheuner C."/>
            <person name="Sibirny A.A."/>
            <person name="Slot J.C."/>
            <person name="Stielow J.B."/>
            <person name="Sun H."/>
            <person name="Kurtzman C.P."/>
            <person name="Blackwell M."/>
            <person name="Jeffries T.W."/>
            <person name="Grigoriev I.V."/>
        </authorList>
    </citation>
    <scope>NUCLEOTIDE SEQUENCE [LARGE SCALE GENOMIC DNA]</scope>
    <source>
        <strain evidence="2">NRRL Y-17796</strain>
    </source>
</reference>
<organism evidence="1 2">
    <name type="scientific">Tortispora caseinolytica NRRL Y-17796</name>
    <dbReference type="NCBI Taxonomy" id="767744"/>
    <lineage>
        <taxon>Eukaryota</taxon>
        <taxon>Fungi</taxon>
        <taxon>Dikarya</taxon>
        <taxon>Ascomycota</taxon>
        <taxon>Saccharomycotina</taxon>
        <taxon>Trigonopsidomycetes</taxon>
        <taxon>Trigonopsidales</taxon>
        <taxon>Trigonopsidaceae</taxon>
        <taxon>Tortispora</taxon>
    </lineage>
</organism>
<dbReference type="Pfam" id="PF11709">
    <property type="entry name" value="Mit_ribos_Mrp51"/>
    <property type="match status" value="1"/>
</dbReference>
<dbReference type="InterPro" id="IPR016712">
    <property type="entry name" value="Rbsml_bS1m-like"/>
</dbReference>
<dbReference type="EMBL" id="KV453842">
    <property type="protein sequence ID" value="ODV91041.1"/>
    <property type="molecule type" value="Genomic_DNA"/>
</dbReference>
<accession>A0A1E4TH05</accession>
<evidence type="ECO:0000313" key="2">
    <source>
        <dbReference type="Proteomes" id="UP000095023"/>
    </source>
</evidence>
<protein>
    <submittedName>
        <fullName evidence="1">Uncharacterized protein</fullName>
    </submittedName>
</protein>
<dbReference type="PANTHER" id="PTHR28058:SF1">
    <property type="entry name" value="SMALL RIBOSOMAL SUBUNIT PROTEIN BS1M"/>
    <property type="match status" value="1"/>
</dbReference>
<keyword evidence="2" id="KW-1185">Reference proteome</keyword>
<evidence type="ECO:0000313" key="1">
    <source>
        <dbReference type="EMBL" id="ODV91041.1"/>
    </source>
</evidence>
<proteinExistence type="predicted"/>
<dbReference type="PANTHER" id="PTHR28058">
    <property type="entry name" value="37S RIBOSOMAL PROTEIN MRP51, MITOCHONDRIAL"/>
    <property type="match status" value="1"/>
</dbReference>
<name>A0A1E4TH05_9ASCO</name>
<dbReference type="Proteomes" id="UP000095023">
    <property type="component" value="Unassembled WGS sequence"/>
</dbReference>
<gene>
    <name evidence="1" type="ORF">CANCADRAFT_57409</name>
</gene>
<sequence>MSFERLFRKSRIAALPETLQRSNVHPVQQLLAATPEAKAQCDWGLKRTMPLKANKYKAISVRRLEEPERFVDYRGRDGTYLNAQRLAVAGIPFKSIDHSGYYAHHDTTPNPLIQTRKPAPSGLSVAESVRQMSPQQKKKLLYKLNHEEAHNYKKWLESPDGAKAVSEVGRVGAALRFLDTVIAHQSRIRESASAGLSYTLPGAVRNTPNGIAPQNLIPARISSSGNGNVASVLTNGFVSAMPVSIHKSKIDEILSNDKTALLAVANKATAEGKPFPIESVASKLTQTREVLFYVTVKHLGLKDDGRPDLSIGSPNLALPLSSWYGPYNDEFSEQYRKLRYLGIGMHPSPEQSRKFGSGHHAGTVQNIVSALIRNRSNPAPNQS</sequence>